<evidence type="ECO:0000313" key="4">
    <source>
        <dbReference type="EMBL" id="MFE8699797.1"/>
    </source>
</evidence>
<evidence type="ECO:0000259" key="3">
    <source>
        <dbReference type="PROSITE" id="PS50977"/>
    </source>
</evidence>
<feature type="DNA-binding region" description="H-T-H motif" evidence="2">
    <location>
        <begin position="28"/>
        <end position="47"/>
    </location>
</feature>
<dbReference type="RefSeq" id="WP_389358294.1">
    <property type="nucleotide sequence ID" value="NZ_JBIACK010000001.1"/>
</dbReference>
<protein>
    <submittedName>
        <fullName evidence="4">TetR/AcrR family transcriptional regulator</fullName>
    </submittedName>
</protein>
<dbReference type="SUPFAM" id="SSF46689">
    <property type="entry name" value="Homeodomain-like"/>
    <property type="match status" value="1"/>
</dbReference>
<keyword evidence="1 2" id="KW-0238">DNA-binding</keyword>
<dbReference type="Proteomes" id="UP001601059">
    <property type="component" value="Unassembled WGS sequence"/>
</dbReference>
<dbReference type="Pfam" id="PF00440">
    <property type="entry name" value="TetR_N"/>
    <property type="match status" value="1"/>
</dbReference>
<name>A0ABW6KAP3_9BACI</name>
<dbReference type="PROSITE" id="PS50977">
    <property type="entry name" value="HTH_TETR_2"/>
    <property type="match status" value="1"/>
</dbReference>
<gene>
    <name evidence="4" type="ORF">ACFYKX_04070</name>
</gene>
<dbReference type="InterPro" id="IPR009057">
    <property type="entry name" value="Homeodomain-like_sf"/>
</dbReference>
<dbReference type="Gene3D" id="1.10.357.10">
    <property type="entry name" value="Tetracycline Repressor, domain 2"/>
    <property type="match status" value="1"/>
</dbReference>
<reference evidence="4 5" key="1">
    <citation type="submission" date="2024-08" db="EMBL/GenBank/DDBJ databases">
        <title>Two novel Cytobacillus novel species.</title>
        <authorList>
            <person name="Liu G."/>
        </authorList>
    </citation>
    <scope>NUCLEOTIDE SEQUENCE [LARGE SCALE GENOMIC DNA]</scope>
    <source>
        <strain evidence="4 5">FJAT-54145</strain>
    </source>
</reference>
<accession>A0ABW6KAP3</accession>
<organism evidence="4 5">
    <name type="scientific">Cytobacillus spartinae</name>
    <dbReference type="NCBI Taxonomy" id="3299023"/>
    <lineage>
        <taxon>Bacteria</taxon>
        <taxon>Bacillati</taxon>
        <taxon>Bacillota</taxon>
        <taxon>Bacilli</taxon>
        <taxon>Bacillales</taxon>
        <taxon>Bacillaceae</taxon>
        <taxon>Cytobacillus</taxon>
    </lineage>
</organism>
<feature type="domain" description="HTH tetR-type" evidence="3">
    <location>
        <begin position="5"/>
        <end position="65"/>
    </location>
</feature>
<dbReference type="EMBL" id="JBIACK010000001">
    <property type="protein sequence ID" value="MFE8699797.1"/>
    <property type="molecule type" value="Genomic_DNA"/>
</dbReference>
<comment type="caution">
    <text evidence="4">The sequence shown here is derived from an EMBL/GenBank/DDBJ whole genome shotgun (WGS) entry which is preliminary data.</text>
</comment>
<proteinExistence type="predicted"/>
<evidence type="ECO:0000313" key="5">
    <source>
        <dbReference type="Proteomes" id="UP001601059"/>
    </source>
</evidence>
<sequence length="186" mass="21454">MKKGEKRRHEIIEKTADYILLNGLQSASLRNLAKAADTSDRMLLHYFNDKEELLTAVLSFISKRLVHMLHNTEMEKLSFQNLVPYLYNLMQDPQVRPYMKLYLELIAVASKDSDPFNSIAKEILDIFYEFYMEVIQVEEGENKEQMAALALVTIEGITLLDALGDDVRIKKAIDAINSGHIKRKYI</sequence>
<evidence type="ECO:0000256" key="2">
    <source>
        <dbReference type="PROSITE-ProRule" id="PRU00335"/>
    </source>
</evidence>
<keyword evidence="5" id="KW-1185">Reference proteome</keyword>
<dbReference type="InterPro" id="IPR001647">
    <property type="entry name" value="HTH_TetR"/>
</dbReference>
<evidence type="ECO:0000256" key="1">
    <source>
        <dbReference type="ARBA" id="ARBA00023125"/>
    </source>
</evidence>